<feature type="transmembrane region" description="Helical" evidence="1">
    <location>
        <begin position="12"/>
        <end position="33"/>
    </location>
</feature>
<accession>A0A1M6NIL0</accession>
<organism evidence="2 3">
    <name type="scientific">Tepidibacter formicigenes DSM 15518</name>
    <dbReference type="NCBI Taxonomy" id="1123349"/>
    <lineage>
        <taxon>Bacteria</taxon>
        <taxon>Bacillati</taxon>
        <taxon>Bacillota</taxon>
        <taxon>Clostridia</taxon>
        <taxon>Peptostreptococcales</taxon>
        <taxon>Peptostreptococcaceae</taxon>
        <taxon>Tepidibacter</taxon>
    </lineage>
</organism>
<evidence type="ECO:0000256" key="1">
    <source>
        <dbReference type="SAM" id="Phobius"/>
    </source>
</evidence>
<keyword evidence="1" id="KW-0472">Membrane</keyword>
<gene>
    <name evidence="2" type="ORF">SAMN02744037_01273</name>
</gene>
<reference evidence="3" key="1">
    <citation type="submission" date="2016-11" db="EMBL/GenBank/DDBJ databases">
        <authorList>
            <person name="Varghese N."/>
            <person name="Submissions S."/>
        </authorList>
    </citation>
    <scope>NUCLEOTIDE SEQUENCE [LARGE SCALE GENOMIC DNA]</scope>
    <source>
        <strain evidence="3">DSM 15518</strain>
    </source>
</reference>
<feature type="transmembrane region" description="Helical" evidence="1">
    <location>
        <begin position="69"/>
        <end position="88"/>
    </location>
</feature>
<protein>
    <submittedName>
        <fullName evidence="2">Uncharacterized protein</fullName>
    </submittedName>
</protein>
<dbReference type="Proteomes" id="UP000242497">
    <property type="component" value="Unassembled WGS sequence"/>
</dbReference>
<feature type="transmembrane region" description="Helical" evidence="1">
    <location>
        <begin position="95"/>
        <end position="116"/>
    </location>
</feature>
<evidence type="ECO:0000313" key="2">
    <source>
        <dbReference type="EMBL" id="SHJ95486.1"/>
    </source>
</evidence>
<feature type="transmembrane region" description="Helical" evidence="1">
    <location>
        <begin position="45"/>
        <end position="63"/>
    </location>
</feature>
<keyword evidence="3" id="KW-1185">Reference proteome</keyword>
<dbReference type="RefSeq" id="WP_072888326.1">
    <property type="nucleotide sequence ID" value="NZ_FRAE01000023.1"/>
</dbReference>
<name>A0A1M6NIL0_9FIRM</name>
<keyword evidence="1" id="KW-0812">Transmembrane</keyword>
<evidence type="ECO:0000313" key="3">
    <source>
        <dbReference type="Proteomes" id="UP000242497"/>
    </source>
</evidence>
<dbReference type="EMBL" id="FRAE01000023">
    <property type="protein sequence ID" value="SHJ95486.1"/>
    <property type="molecule type" value="Genomic_DNA"/>
</dbReference>
<keyword evidence="1" id="KW-1133">Transmembrane helix</keyword>
<sequence>MKTQERKRGIGLTMYLILVMIGNILLIFSSKIFEKQISNGALKNIAAIFYIVIGVLGIIFVIAIWNFKTWGVCGFVISIGIATLFELLNNFSINVLTKGMISMIITLIITIPVWALEYEE</sequence>
<proteinExistence type="predicted"/>
<dbReference type="AlphaFoldDB" id="A0A1M6NIL0"/>